<dbReference type="PANTHER" id="PTHR33103:SF27">
    <property type="entry name" value="OS04G0594700 PROTEIN"/>
    <property type="match status" value="1"/>
</dbReference>
<keyword evidence="2" id="KW-1185">Reference proteome</keyword>
<proteinExistence type="predicted"/>
<sequence>MAEEHVKGIFLKVLIDTVNNRVIFAESDEDFVDVLLSFLTMPLGTIIRLIRNKPPVVRIGCLNNLYESIENLDLHRFRTEACKTMLLYPRNAAAAQCKRLKLNIDDGEPLKYFVCKRPDCTLWEYRMLSHYRGAICGCGEDMDYEMGLCEKEPKGRGFDARDRGVFVKGLTRLIISDKLKVMPASTETSLYVLSKLGIMDGNTIEECNRYISEDEVLTLLKCSLVSKAPLTETLWKHNLEPKLGTNAFDQGSCNESRMEEPASNVSEEIHEKHMIIGKSKTKVHYAETDDDFPEENYSLEEPASCFESIVNRGSSTSINLVISKSKNIVYYAEANEDFVDLLFSFLTVPLGYLVKETSGSTSKGCINHLYNSAEEALYLKSFEHKEMLLDPKLAHNFRHENQLLDIDEVINPQYYYAEHHECANNKILTSDKTCIPSEGVFGSTLTVMDPKSEYDEATRGGFVMGSAKFNITDNLIVTPISPVSCLSFLKECSVPFDDIEERVVCVDNEEAFRLLVACFVSESALTDAFLRDPNPEY</sequence>
<comment type="caution">
    <text evidence="1">The sequence shown here is derived from an EMBL/GenBank/DDBJ whole genome shotgun (WGS) entry which is preliminary data.</text>
</comment>
<accession>A0A5C7IYD2</accession>
<name>A0A5C7IYD2_9ROSI</name>
<gene>
    <name evidence="1" type="ORF">EZV62_002819</name>
</gene>
<dbReference type="Proteomes" id="UP000323000">
    <property type="component" value="Chromosome 1"/>
</dbReference>
<dbReference type="PANTHER" id="PTHR33103">
    <property type="entry name" value="OS01G0153900 PROTEIN"/>
    <property type="match status" value="1"/>
</dbReference>
<dbReference type="AlphaFoldDB" id="A0A5C7IYD2"/>
<evidence type="ECO:0000313" key="2">
    <source>
        <dbReference type="Proteomes" id="UP000323000"/>
    </source>
</evidence>
<dbReference type="Pfam" id="PF05056">
    <property type="entry name" value="DUF674"/>
    <property type="match status" value="2"/>
</dbReference>
<evidence type="ECO:0008006" key="3">
    <source>
        <dbReference type="Google" id="ProtNLM"/>
    </source>
</evidence>
<reference evidence="2" key="1">
    <citation type="journal article" date="2019" name="Gigascience">
        <title>De novo genome assembly of the endangered Acer yangbiense, a plant species with extremely small populations endemic to Yunnan Province, China.</title>
        <authorList>
            <person name="Yang J."/>
            <person name="Wariss H.M."/>
            <person name="Tao L."/>
            <person name="Zhang R."/>
            <person name="Yun Q."/>
            <person name="Hollingsworth P."/>
            <person name="Dao Z."/>
            <person name="Luo G."/>
            <person name="Guo H."/>
            <person name="Ma Y."/>
            <person name="Sun W."/>
        </authorList>
    </citation>
    <scope>NUCLEOTIDE SEQUENCE [LARGE SCALE GENOMIC DNA]</scope>
    <source>
        <strain evidence="2">cv. Malutang</strain>
    </source>
</reference>
<organism evidence="1 2">
    <name type="scientific">Acer yangbiense</name>
    <dbReference type="NCBI Taxonomy" id="1000413"/>
    <lineage>
        <taxon>Eukaryota</taxon>
        <taxon>Viridiplantae</taxon>
        <taxon>Streptophyta</taxon>
        <taxon>Embryophyta</taxon>
        <taxon>Tracheophyta</taxon>
        <taxon>Spermatophyta</taxon>
        <taxon>Magnoliopsida</taxon>
        <taxon>eudicotyledons</taxon>
        <taxon>Gunneridae</taxon>
        <taxon>Pentapetalae</taxon>
        <taxon>rosids</taxon>
        <taxon>malvids</taxon>
        <taxon>Sapindales</taxon>
        <taxon>Sapindaceae</taxon>
        <taxon>Hippocastanoideae</taxon>
        <taxon>Acereae</taxon>
        <taxon>Acer</taxon>
    </lineage>
</organism>
<dbReference type="EMBL" id="VAHF01000001">
    <property type="protein sequence ID" value="TXG74240.1"/>
    <property type="molecule type" value="Genomic_DNA"/>
</dbReference>
<protein>
    <recommendedName>
        <fullName evidence="3">DUF674 domain-containing protein</fullName>
    </recommendedName>
</protein>
<evidence type="ECO:0000313" key="1">
    <source>
        <dbReference type="EMBL" id="TXG74240.1"/>
    </source>
</evidence>
<dbReference type="OrthoDB" id="1277335at2759"/>
<dbReference type="InterPro" id="IPR007750">
    <property type="entry name" value="DUF674"/>
</dbReference>